<dbReference type="OrthoDB" id="9805356at2"/>
<dbReference type="SUPFAM" id="SSF51182">
    <property type="entry name" value="RmlC-like cupins"/>
    <property type="match status" value="1"/>
</dbReference>
<proteinExistence type="predicted"/>
<dbReference type="InterPro" id="IPR011051">
    <property type="entry name" value="RmlC_Cupin_sf"/>
</dbReference>
<dbReference type="AlphaFoldDB" id="A0A7Z2GG13"/>
<dbReference type="Pfam" id="PF07883">
    <property type="entry name" value="Cupin_2"/>
    <property type="match status" value="1"/>
</dbReference>
<dbReference type="GO" id="GO:0003677">
    <property type="term" value="F:DNA binding"/>
    <property type="evidence" value="ECO:0007669"/>
    <property type="project" value="UniProtKB-KW"/>
</dbReference>
<evidence type="ECO:0000256" key="1">
    <source>
        <dbReference type="ARBA" id="ARBA00023125"/>
    </source>
</evidence>
<dbReference type="InterPro" id="IPR050807">
    <property type="entry name" value="TransReg_Diox_bact_type"/>
</dbReference>
<feature type="domain" description="HTH cro/C1-type" evidence="2">
    <location>
        <begin position="6"/>
        <end position="60"/>
    </location>
</feature>
<keyword evidence="4" id="KW-1185">Reference proteome</keyword>
<evidence type="ECO:0000313" key="3">
    <source>
        <dbReference type="EMBL" id="QGZ61126.1"/>
    </source>
</evidence>
<sequence length="188" mass="20505">MLAIRLKMLRKQIGLSLQELADRAELTKSYLSKVERGLNTPSIATAMKIAGALNVDVNQLFSVAQGEEPVAVVRVADRVTVGEEGDGSQPKYEILSPRGAHAGLVPFMITPPAEFAASEFKEHEGEEFLFVHRGKVEIDFADHKVTLAVGDSVHFNARIPHRIRSVGAQQAEVLLVVGPDKTVMSKHD</sequence>
<dbReference type="RefSeq" id="WP_158949319.1">
    <property type="nucleotide sequence ID" value="NZ_CP046913.1"/>
</dbReference>
<dbReference type="Proteomes" id="UP000433577">
    <property type="component" value="Chromosome 1"/>
</dbReference>
<protein>
    <submittedName>
        <fullName evidence="3">Helix-turn-helix domain-containing protein</fullName>
    </submittedName>
</protein>
<dbReference type="PROSITE" id="PS50943">
    <property type="entry name" value="HTH_CROC1"/>
    <property type="match status" value="1"/>
</dbReference>
<dbReference type="InterPro" id="IPR014710">
    <property type="entry name" value="RmlC-like_jellyroll"/>
</dbReference>
<dbReference type="Gene3D" id="1.10.260.40">
    <property type="entry name" value="lambda repressor-like DNA-binding domains"/>
    <property type="match status" value="1"/>
</dbReference>
<dbReference type="EMBL" id="CP046913">
    <property type="protein sequence ID" value="QGZ61126.1"/>
    <property type="molecule type" value="Genomic_DNA"/>
</dbReference>
<dbReference type="KEGG" id="pacs:FAZ98_04915"/>
<dbReference type="CDD" id="cd02209">
    <property type="entry name" value="cupin_XRE_C"/>
    <property type="match status" value="1"/>
</dbReference>
<dbReference type="InterPro" id="IPR001387">
    <property type="entry name" value="Cro/C1-type_HTH"/>
</dbReference>
<organism evidence="3 4">
    <name type="scientific">Paraburkholderia acidisoli</name>
    <dbReference type="NCBI Taxonomy" id="2571748"/>
    <lineage>
        <taxon>Bacteria</taxon>
        <taxon>Pseudomonadati</taxon>
        <taxon>Pseudomonadota</taxon>
        <taxon>Betaproteobacteria</taxon>
        <taxon>Burkholderiales</taxon>
        <taxon>Burkholderiaceae</taxon>
        <taxon>Paraburkholderia</taxon>
    </lineage>
</organism>
<dbReference type="InterPro" id="IPR013096">
    <property type="entry name" value="Cupin_2"/>
</dbReference>
<accession>A0A7Z2GG13</accession>
<gene>
    <name evidence="3" type="ORF">FAZ98_04915</name>
</gene>
<reference evidence="3 4" key="1">
    <citation type="submission" date="2019-12" db="EMBL/GenBank/DDBJ databases">
        <title>Paraburkholderia acidiphila 7Q-K02 sp. nov and Paraburkholderia acidisoli DHF22 sp. nov., two strains isolated from forest soil.</title>
        <authorList>
            <person name="Gao Z."/>
            <person name="Qiu L."/>
        </authorList>
    </citation>
    <scope>NUCLEOTIDE SEQUENCE [LARGE SCALE GENOMIC DNA]</scope>
    <source>
        <strain evidence="3 4">DHF22</strain>
    </source>
</reference>
<evidence type="ECO:0000259" key="2">
    <source>
        <dbReference type="PROSITE" id="PS50943"/>
    </source>
</evidence>
<name>A0A7Z2GG13_9BURK</name>
<keyword evidence="1" id="KW-0238">DNA-binding</keyword>
<dbReference type="PANTHER" id="PTHR46797">
    <property type="entry name" value="HTH-TYPE TRANSCRIPTIONAL REGULATOR"/>
    <property type="match status" value="1"/>
</dbReference>
<dbReference type="PANTHER" id="PTHR46797:SF1">
    <property type="entry name" value="METHYLPHOSPHONATE SYNTHASE"/>
    <property type="match status" value="1"/>
</dbReference>
<dbReference type="Gene3D" id="2.60.120.10">
    <property type="entry name" value="Jelly Rolls"/>
    <property type="match status" value="1"/>
</dbReference>
<dbReference type="SUPFAM" id="SSF47413">
    <property type="entry name" value="lambda repressor-like DNA-binding domains"/>
    <property type="match status" value="1"/>
</dbReference>
<dbReference type="InterPro" id="IPR010982">
    <property type="entry name" value="Lambda_DNA-bd_dom_sf"/>
</dbReference>
<dbReference type="SMART" id="SM00530">
    <property type="entry name" value="HTH_XRE"/>
    <property type="match status" value="1"/>
</dbReference>
<dbReference type="CDD" id="cd00093">
    <property type="entry name" value="HTH_XRE"/>
    <property type="match status" value="1"/>
</dbReference>
<dbReference type="GO" id="GO:0003700">
    <property type="term" value="F:DNA-binding transcription factor activity"/>
    <property type="evidence" value="ECO:0007669"/>
    <property type="project" value="TreeGrafter"/>
</dbReference>
<dbReference type="Pfam" id="PF01381">
    <property type="entry name" value="HTH_3"/>
    <property type="match status" value="1"/>
</dbReference>
<evidence type="ECO:0000313" key="4">
    <source>
        <dbReference type="Proteomes" id="UP000433577"/>
    </source>
</evidence>
<dbReference type="GO" id="GO:0005829">
    <property type="term" value="C:cytosol"/>
    <property type="evidence" value="ECO:0007669"/>
    <property type="project" value="TreeGrafter"/>
</dbReference>